<reference evidence="3" key="1">
    <citation type="journal article" date="2013" name="Nat. Genet.">
        <title>The duck genome and transcriptome provide insight into an avian influenza virus reservoir species.</title>
        <authorList>
            <person name="Huang Y."/>
            <person name="Li Y."/>
            <person name="Burt D.W."/>
            <person name="Chen H."/>
            <person name="Zhang Y."/>
            <person name="Qian W."/>
            <person name="Kim H."/>
            <person name="Gan S."/>
            <person name="Zhao Y."/>
            <person name="Li J."/>
            <person name="Yi K."/>
            <person name="Feng H."/>
            <person name="Zhu P."/>
            <person name="Li B."/>
            <person name="Liu Q."/>
            <person name="Fairley S."/>
            <person name="Magor K.E."/>
            <person name="Du Z."/>
            <person name="Hu X."/>
            <person name="Goodman L."/>
            <person name="Tafer H."/>
            <person name="Vignal A."/>
            <person name="Lee T."/>
            <person name="Kim K.W."/>
            <person name="Sheng Z."/>
            <person name="An Y."/>
            <person name="Searle S."/>
            <person name="Herrero J."/>
            <person name="Groenen M.A."/>
            <person name="Crooijmans R.P."/>
            <person name="Faraut T."/>
            <person name="Cai Q."/>
            <person name="Webster R.G."/>
            <person name="Aldridge J.R."/>
            <person name="Warren W.C."/>
            <person name="Bartschat S."/>
            <person name="Kehr S."/>
            <person name="Marz M."/>
            <person name="Stadler P.F."/>
            <person name="Smith J."/>
            <person name="Kraus R.H."/>
            <person name="Zhao Y."/>
            <person name="Ren L."/>
            <person name="Fei J."/>
            <person name="Morisson M."/>
            <person name="Kaiser P."/>
            <person name="Griffin D.K."/>
            <person name="Rao M."/>
            <person name="Pitel F."/>
            <person name="Wang J."/>
            <person name="Li N."/>
        </authorList>
    </citation>
    <scope>NUCLEOTIDE SEQUENCE [LARGE SCALE GENOMIC DNA]</scope>
</reference>
<name>R0M1E6_ANAPL</name>
<protein>
    <submittedName>
        <fullName evidence="2">Uncharacterized protein</fullName>
    </submittedName>
</protein>
<evidence type="ECO:0000256" key="1">
    <source>
        <dbReference type="SAM" id="MobiDB-lite"/>
    </source>
</evidence>
<keyword evidence="3" id="KW-1185">Reference proteome</keyword>
<organism evidence="2 3">
    <name type="scientific">Anas platyrhynchos</name>
    <name type="common">Mallard</name>
    <name type="synonym">Anas boschas</name>
    <dbReference type="NCBI Taxonomy" id="8839"/>
    <lineage>
        <taxon>Eukaryota</taxon>
        <taxon>Metazoa</taxon>
        <taxon>Chordata</taxon>
        <taxon>Craniata</taxon>
        <taxon>Vertebrata</taxon>
        <taxon>Euteleostomi</taxon>
        <taxon>Archelosauria</taxon>
        <taxon>Archosauria</taxon>
        <taxon>Dinosauria</taxon>
        <taxon>Saurischia</taxon>
        <taxon>Theropoda</taxon>
        <taxon>Coelurosauria</taxon>
        <taxon>Aves</taxon>
        <taxon>Neognathae</taxon>
        <taxon>Galloanserae</taxon>
        <taxon>Anseriformes</taxon>
        <taxon>Anatidae</taxon>
        <taxon>Anatinae</taxon>
        <taxon>Anas</taxon>
    </lineage>
</organism>
<feature type="compositionally biased region" description="Basic and acidic residues" evidence="1">
    <location>
        <begin position="97"/>
        <end position="110"/>
    </location>
</feature>
<gene>
    <name evidence="2" type="ORF">Anapl_03698</name>
</gene>
<evidence type="ECO:0000313" key="3">
    <source>
        <dbReference type="Proteomes" id="UP000296049"/>
    </source>
</evidence>
<proteinExistence type="predicted"/>
<sequence length="235" mass="26038">MEANTQFPPLRKHKRQTSQPEDLMAPRGAHRFAPWRFQAPQVIPPAPGGRSEFSQGDCLRLELQVDFRDKRAVISPKASPQTLNKARASPPAPLPERVLERRGDGPKEPLEMLEQPNIANPEARSDWLLMDGFLASRSFRRSGKRAARSKKQLAFNSFSHRSPLVSLLPGTKRTFRGVAVDGSLCIALESGWPLVTGKENSNQGASGGLRRRRHSAFAKSDTFPTEILSGDTHSL</sequence>
<feature type="region of interest" description="Disordered" evidence="1">
    <location>
        <begin position="74"/>
        <end position="111"/>
    </location>
</feature>
<accession>R0M1E6</accession>
<dbReference type="AlphaFoldDB" id="R0M1E6"/>
<feature type="region of interest" description="Disordered" evidence="1">
    <location>
        <begin position="1"/>
        <end position="23"/>
    </location>
</feature>
<dbReference type="Proteomes" id="UP000296049">
    <property type="component" value="Unassembled WGS sequence"/>
</dbReference>
<dbReference type="EMBL" id="KB742605">
    <property type="protein sequence ID" value="EOB06508.1"/>
    <property type="molecule type" value="Genomic_DNA"/>
</dbReference>
<evidence type="ECO:0000313" key="2">
    <source>
        <dbReference type="EMBL" id="EOB06508.1"/>
    </source>
</evidence>